<reference evidence="9" key="3">
    <citation type="submission" date="2015-06" db="UniProtKB">
        <authorList>
            <consortium name="EnsemblMetazoa"/>
        </authorList>
    </citation>
    <scope>IDENTIFICATION</scope>
</reference>
<dbReference type="EMBL" id="AMQM01003288">
    <property type="status" value="NOT_ANNOTATED_CDS"/>
    <property type="molecule type" value="Genomic_DNA"/>
</dbReference>
<evidence type="ECO:0000256" key="2">
    <source>
        <dbReference type="ARBA" id="ARBA00022525"/>
    </source>
</evidence>
<name>T1G1Y4_HELRO</name>
<evidence type="ECO:0000256" key="4">
    <source>
        <dbReference type="ARBA" id="ARBA00023054"/>
    </source>
</evidence>
<dbReference type="OMA" id="NDSADHN"/>
<dbReference type="GeneID" id="20215082"/>
<evidence type="ECO:0000259" key="7">
    <source>
        <dbReference type="PROSITE" id="PS51406"/>
    </source>
</evidence>
<keyword evidence="2" id="KW-0964">Secreted</keyword>
<dbReference type="HOGENOM" id="CLU_038628_6_2_1"/>
<dbReference type="PROSITE" id="PS51406">
    <property type="entry name" value="FIBRINOGEN_C_2"/>
    <property type="match status" value="1"/>
</dbReference>
<evidence type="ECO:0000313" key="10">
    <source>
        <dbReference type="Proteomes" id="UP000015101"/>
    </source>
</evidence>
<dbReference type="eggNOG" id="KOG2579">
    <property type="taxonomic scope" value="Eukaryota"/>
</dbReference>
<dbReference type="OrthoDB" id="6345539at2759"/>
<dbReference type="RefSeq" id="XP_009013510.1">
    <property type="nucleotide sequence ID" value="XM_009015262.1"/>
</dbReference>
<reference evidence="8 10" key="2">
    <citation type="journal article" date="2013" name="Nature">
        <title>Insights into bilaterian evolution from three spiralian genomes.</title>
        <authorList>
            <person name="Simakov O."/>
            <person name="Marletaz F."/>
            <person name="Cho S.J."/>
            <person name="Edsinger-Gonzales E."/>
            <person name="Havlak P."/>
            <person name="Hellsten U."/>
            <person name="Kuo D.H."/>
            <person name="Larsson T."/>
            <person name="Lv J."/>
            <person name="Arendt D."/>
            <person name="Savage R."/>
            <person name="Osoegawa K."/>
            <person name="de Jong P."/>
            <person name="Grimwood J."/>
            <person name="Chapman J.A."/>
            <person name="Shapiro H."/>
            <person name="Aerts A."/>
            <person name="Otillar R.P."/>
            <person name="Terry A.Y."/>
            <person name="Boore J.L."/>
            <person name="Grigoriev I.V."/>
            <person name="Lindberg D.R."/>
            <person name="Seaver E.C."/>
            <person name="Weisblat D.A."/>
            <person name="Putnam N.H."/>
            <person name="Rokhsar D.S."/>
        </authorList>
    </citation>
    <scope>NUCLEOTIDE SEQUENCE</scope>
</reference>
<dbReference type="SUPFAM" id="SSF56496">
    <property type="entry name" value="Fibrinogen C-terminal domain-like"/>
    <property type="match status" value="1"/>
</dbReference>
<dbReference type="InterPro" id="IPR036056">
    <property type="entry name" value="Fibrinogen-like_C"/>
</dbReference>
<protein>
    <recommendedName>
        <fullName evidence="7">Fibrinogen C-terminal domain-containing protein</fullName>
    </recommendedName>
</protein>
<feature type="domain" description="Fibrinogen C-terminal" evidence="7">
    <location>
        <begin position="1"/>
        <end position="172"/>
    </location>
</feature>
<sequence>VFQRRLDGSVDFFRTWNEYSDGFGNLNGEFWLGNRLINEITTQRSYKMKAEAVAFDGSTFHVFHTQFYLDSQVNNYTIRFDVKVNNNTSATGVAPKNYPFSTWDRDNDIYAGNCAQSFLGAWWYTSCHGCNFNGFYYPGGNHSQHYASGVDWSPFKGQYESMKATWMMISRM</sequence>
<keyword evidence="4" id="KW-0175">Coiled coil</keyword>
<comment type="subcellular location">
    <subcellularLocation>
        <location evidence="1">Secreted</location>
    </subcellularLocation>
</comment>
<proteinExistence type="predicted"/>
<dbReference type="PANTHER" id="PTHR47221">
    <property type="entry name" value="FIBRINOGEN ALPHA CHAIN"/>
    <property type="match status" value="1"/>
</dbReference>
<dbReference type="STRING" id="6412.T1G1Y4"/>
<evidence type="ECO:0000256" key="1">
    <source>
        <dbReference type="ARBA" id="ARBA00004613"/>
    </source>
</evidence>
<dbReference type="InterPro" id="IPR002181">
    <property type="entry name" value="Fibrinogen_a/b/g_C_dom"/>
</dbReference>
<reference evidence="10" key="1">
    <citation type="submission" date="2012-12" db="EMBL/GenBank/DDBJ databases">
        <authorList>
            <person name="Hellsten U."/>
            <person name="Grimwood J."/>
            <person name="Chapman J.A."/>
            <person name="Shapiro H."/>
            <person name="Aerts A."/>
            <person name="Otillar R.P."/>
            <person name="Terry A.Y."/>
            <person name="Boore J.L."/>
            <person name="Simakov O."/>
            <person name="Marletaz F."/>
            <person name="Cho S.-J."/>
            <person name="Edsinger-Gonzales E."/>
            <person name="Havlak P."/>
            <person name="Kuo D.-H."/>
            <person name="Larsson T."/>
            <person name="Lv J."/>
            <person name="Arendt D."/>
            <person name="Savage R."/>
            <person name="Osoegawa K."/>
            <person name="de Jong P."/>
            <person name="Lindberg D.R."/>
            <person name="Seaver E.C."/>
            <person name="Weisblat D.A."/>
            <person name="Putnam N.H."/>
            <person name="Grigoriev I.V."/>
            <person name="Rokhsar D.S."/>
        </authorList>
    </citation>
    <scope>NUCLEOTIDE SEQUENCE</scope>
</reference>
<keyword evidence="10" id="KW-1185">Reference proteome</keyword>
<dbReference type="GO" id="GO:0005615">
    <property type="term" value="C:extracellular space"/>
    <property type="evidence" value="ECO:0000318"/>
    <property type="project" value="GO_Central"/>
</dbReference>
<gene>
    <name evidence="9" type="primary">20215082</name>
    <name evidence="8" type="ORF">HELRODRAFT_74951</name>
</gene>
<evidence type="ECO:0000313" key="9">
    <source>
        <dbReference type="EnsemblMetazoa" id="HelroP74951"/>
    </source>
</evidence>
<organism evidence="9 10">
    <name type="scientific">Helobdella robusta</name>
    <name type="common">Californian leech</name>
    <dbReference type="NCBI Taxonomy" id="6412"/>
    <lineage>
        <taxon>Eukaryota</taxon>
        <taxon>Metazoa</taxon>
        <taxon>Spiralia</taxon>
        <taxon>Lophotrochozoa</taxon>
        <taxon>Annelida</taxon>
        <taxon>Clitellata</taxon>
        <taxon>Hirudinea</taxon>
        <taxon>Rhynchobdellida</taxon>
        <taxon>Glossiphoniidae</taxon>
        <taxon>Helobdella</taxon>
    </lineage>
</organism>
<dbReference type="InParanoid" id="T1G1Y4"/>
<dbReference type="EMBL" id="KB096080">
    <property type="protein sequence ID" value="ESO08580.1"/>
    <property type="molecule type" value="Genomic_DNA"/>
</dbReference>
<dbReference type="EnsemblMetazoa" id="HelroT74951">
    <property type="protein sequence ID" value="HelroP74951"/>
    <property type="gene ID" value="HelroG74951"/>
</dbReference>
<keyword evidence="6" id="KW-0325">Glycoprotein</keyword>
<dbReference type="Gene3D" id="3.90.215.10">
    <property type="entry name" value="Gamma Fibrinogen, chain A, domain 1"/>
    <property type="match status" value="1"/>
</dbReference>
<accession>T1G1Y4</accession>
<evidence type="ECO:0000313" key="8">
    <source>
        <dbReference type="EMBL" id="ESO08580.1"/>
    </source>
</evidence>
<dbReference type="InterPro" id="IPR014716">
    <property type="entry name" value="Fibrinogen_a/b/g_C_1"/>
</dbReference>
<dbReference type="Pfam" id="PF00147">
    <property type="entry name" value="Fibrinogen_C"/>
    <property type="match status" value="1"/>
</dbReference>
<evidence type="ECO:0000256" key="3">
    <source>
        <dbReference type="ARBA" id="ARBA00022729"/>
    </source>
</evidence>
<dbReference type="SMART" id="SM00186">
    <property type="entry name" value="FBG"/>
    <property type="match status" value="1"/>
</dbReference>
<keyword evidence="5" id="KW-1015">Disulfide bond</keyword>
<evidence type="ECO:0000256" key="5">
    <source>
        <dbReference type="ARBA" id="ARBA00023157"/>
    </source>
</evidence>
<dbReference type="AlphaFoldDB" id="T1G1Y4"/>
<dbReference type="CTD" id="20215082"/>
<keyword evidence="3" id="KW-0732">Signal</keyword>
<dbReference type="KEGG" id="hro:HELRODRAFT_74951"/>
<dbReference type="PANTHER" id="PTHR47221:SF6">
    <property type="entry name" value="FIBRINOGEN ALPHA CHAIN"/>
    <property type="match status" value="1"/>
</dbReference>
<dbReference type="Proteomes" id="UP000015101">
    <property type="component" value="Unassembled WGS sequence"/>
</dbReference>
<dbReference type="InterPro" id="IPR037579">
    <property type="entry name" value="FIB_ANG-like"/>
</dbReference>
<evidence type="ECO:0000256" key="6">
    <source>
        <dbReference type="ARBA" id="ARBA00023180"/>
    </source>
</evidence>